<dbReference type="InterPro" id="IPR005135">
    <property type="entry name" value="Endo/exonuclease/phosphatase"/>
</dbReference>
<dbReference type="InterPro" id="IPR052560">
    <property type="entry name" value="RdDP_mobile_element"/>
</dbReference>
<dbReference type="AlphaFoldDB" id="A0A6P7G6R7"/>
<evidence type="ECO:0000313" key="2">
    <source>
        <dbReference type="RefSeq" id="XP_028140558.1"/>
    </source>
</evidence>
<organism evidence="2">
    <name type="scientific">Diabrotica virgifera virgifera</name>
    <name type="common">western corn rootworm</name>
    <dbReference type="NCBI Taxonomy" id="50390"/>
    <lineage>
        <taxon>Eukaryota</taxon>
        <taxon>Metazoa</taxon>
        <taxon>Ecdysozoa</taxon>
        <taxon>Arthropoda</taxon>
        <taxon>Hexapoda</taxon>
        <taxon>Insecta</taxon>
        <taxon>Pterygota</taxon>
        <taxon>Neoptera</taxon>
        <taxon>Endopterygota</taxon>
        <taxon>Coleoptera</taxon>
        <taxon>Polyphaga</taxon>
        <taxon>Cucujiformia</taxon>
        <taxon>Chrysomeloidea</taxon>
        <taxon>Chrysomelidae</taxon>
        <taxon>Galerucinae</taxon>
        <taxon>Diabroticina</taxon>
        <taxon>Diabroticites</taxon>
        <taxon>Diabrotica</taxon>
    </lineage>
</organism>
<evidence type="ECO:0000259" key="1">
    <source>
        <dbReference type="Pfam" id="PF14529"/>
    </source>
</evidence>
<dbReference type="SUPFAM" id="SSF56219">
    <property type="entry name" value="DNase I-like"/>
    <property type="match status" value="1"/>
</dbReference>
<name>A0A6P7G6R7_DIAVI</name>
<protein>
    <submittedName>
        <fullName evidence="2">Uncharacterized protein LOC114334660</fullName>
    </submittedName>
</protein>
<dbReference type="PANTHER" id="PTHR36688">
    <property type="entry name" value="ENDO/EXONUCLEASE/PHOSPHATASE DOMAIN-CONTAINING PROTEIN"/>
    <property type="match status" value="1"/>
</dbReference>
<dbReference type="Gene3D" id="3.60.10.10">
    <property type="entry name" value="Endonuclease/exonuclease/phosphatase"/>
    <property type="match status" value="1"/>
</dbReference>
<dbReference type="RefSeq" id="XP_028140558.1">
    <property type="nucleotide sequence ID" value="XM_028284757.1"/>
</dbReference>
<reference evidence="2" key="1">
    <citation type="submission" date="2025-08" db="UniProtKB">
        <authorList>
            <consortium name="RefSeq"/>
        </authorList>
    </citation>
    <scope>IDENTIFICATION</scope>
    <source>
        <tissue evidence="2">Whole insect</tissue>
    </source>
</reference>
<dbReference type="Pfam" id="PF14529">
    <property type="entry name" value="Exo_endo_phos_2"/>
    <property type="match status" value="1"/>
</dbReference>
<dbReference type="InterPro" id="IPR036691">
    <property type="entry name" value="Endo/exonu/phosph_ase_sf"/>
</dbReference>
<feature type="domain" description="Endonuclease/exonuclease/phosphatase" evidence="1">
    <location>
        <begin position="26"/>
        <end position="116"/>
    </location>
</feature>
<proteinExistence type="predicted"/>
<dbReference type="InParanoid" id="A0A6P7G6R7"/>
<dbReference type="PANTHER" id="PTHR36688:SF2">
    <property type="entry name" value="ENDONUCLEASE_EXONUCLEASE_PHOSPHATASE DOMAIN-CONTAINING PROTEIN"/>
    <property type="match status" value="1"/>
</dbReference>
<gene>
    <name evidence="2" type="primary">LOC114334660</name>
</gene>
<dbReference type="GO" id="GO:0003824">
    <property type="term" value="F:catalytic activity"/>
    <property type="evidence" value="ECO:0007669"/>
    <property type="project" value="InterPro"/>
</dbReference>
<sequence length="172" mass="19540">MQDRDKLKMFQVEVWKNSKRVTLFLLYNPSYNIPALKLVEQQIQQSTIIIGDFNSPSTRWGYSRTTNVGKHLDDFLDNHYLDVVNTPNTFLSLRGSQTRPDLAVTHPHITGKTSVTVLDDAVGCGHRALLVTCKLAKDKKAQNRAPRGKFKKADLKKDKECTNEVLTQLTLQ</sequence>
<accession>A0A6P7G6R7</accession>